<reference evidence="2 3" key="1">
    <citation type="submission" date="2018-05" db="EMBL/GenBank/DDBJ databases">
        <title>Genomic Encyclopedia of Type Strains, Phase IV (KMG-IV): sequencing the most valuable type-strain genomes for metagenomic binning, comparative biology and taxonomic classification.</title>
        <authorList>
            <person name="Goeker M."/>
        </authorList>
    </citation>
    <scope>NUCLEOTIDE SEQUENCE [LARGE SCALE GENOMIC DNA]</scope>
    <source>
        <strain evidence="2 3">DSM 6462</strain>
    </source>
</reference>
<organism evidence="2 3">
    <name type="scientific">Chelatococcus asaccharovorans</name>
    <dbReference type="NCBI Taxonomy" id="28210"/>
    <lineage>
        <taxon>Bacteria</taxon>
        <taxon>Pseudomonadati</taxon>
        <taxon>Pseudomonadota</taxon>
        <taxon>Alphaproteobacteria</taxon>
        <taxon>Hyphomicrobiales</taxon>
        <taxon>Chelatococcaceae</taxon>
        <taxon>Chelatococcus</taxon>
    </lineage>
</organism>
<name>A0A2V3TRJ8_9HYPH</name>
<evidence type="ECO:0000313" key="3">
    <source>
        <dbReference type="Proteomes" id="UP000248021"/>
    </source>
</evidence>
<proteinExistence type="predicted"/>
<gene>
    <name evidence="2" type="ORF">C7450_12817</name>
</gene>
<comment type="caution">
    <text evidence="2">The sequence shown here is derived from an EMBL/GenBank/DDBJ whole genome shotgun (WGS) entry which is preliminary data.</text>
</comment>
<keyword evidence="3" id="KW-1185">Reference proteome</keyword>
<dbReference type="AlphaFoldDB" id="A0A2V3TRJ8"/>
<evidence type="ECO:0000313" key="2">
    <source>
        <dbReference type="EMBL" id="PXW50319.1"/>
    </source>
</evidence>
<feature type="region of interest" description="Disordered" evidence="1">
    <location>
        <begin position="1"/>
        <end position="34"/>
    </location>
</feature>
<evidence type="ECO:0000256" key="1">
    <source>
        <dbReference type="SAM" id="MobiDB-lite"/>
    </source>
</evidence>
<accession>A0A2V3TRJ8</accession>
<dbReference type="Proteomes" id="UP000248021">
    <property type="component" value="Unassembled WGS sequence"/>
</dbReference>
<sequence length="49" mass="5332">MPPDPNAPKAEKAEETTPSLTPSPVGAQREKRSTGYVIPDKPFILDKIL</sequence>
<protein>
    <submittedName>
        <fullName evidence="2">Uncharacterized protein</fullName>
    </submittedName>
</protein>
<dbReference type="EMBL" id="QJJK01000028">
    <property type="protein sequence ID" value="PXW50319.1"/>
    <property type="molecule type" value="Genomic_DNA"/>
</dbReference>